<evidence type="ECO:0008006" key="4">
    <source>
        <dbReference type="Google" id="ProtNLM"/>
    </source>
</evidence>
<dbReference type="Proteomes" id="UP001595807">
    <property type="component" value="Unassembled WGS sequence"/>
</dbReference>
<organism evidence="2 3">
    <name type="scientific">Streptococcus caprae</name>
    <dbReference type="NCBI Taxonomy" id="1640501"/>
    <lineage>
        <taxon>Bacteria</taxon>
        <taxon>Bacillati</taxon>
        <taxon>Bacillota</taxon>
        <taxon>Bacilli</taxon>
        <taxon>Lactobacillales</taxon>
        <taxon>Streptococcaceae</taxon>
        <taxon>Streptococcus</taxon>
    </lineage>
</organism>
<protein>
    <recommendedName>
        <fullName evidence="4">Beta-carotene 15,15'-monooxygenase</fullName>
    </recommendedName>
</protein>
<dbReference type="RefSeq" id="WP_380425495.1">
    <property type="nucleotide sequence ID" value="NZ_JBHRZV010000025.1"/>
</dbReference>
<evidence type="ECO:0000313" key="2">
    <source>
        <dbReference type="EMBL" id="MFC3927659.1"/>
    </source>
</evidence>
<feature type="transmembrane region" description="Helical" evidence="1">
    <location>
        <begin position="223"/>
        <end position="250"/>
    </location>
</feature>
<evidence type="ECO:0000313" key="3">
    <source>
        <dbReference type="Proteomes" id="UP001595807"/>
    </source>
</evidence>
<sequence length="275" mass="30061">MNKMEKIFGFERSSVLKVTGWIVLALVSFFVIANLPIIETMNNNMVTALDEKKSTVTVLATMATATSVVAGNIPGANSVAENLADINDYLIIVFAALWLQKYLIGMAASFTFKILVPIASILLAINQLKPDYQLKQMASKMMVLGLVLFFLVPTSIGVSKHIEQTYDQSATVSQVKSDSQSEESSNQDEGIGGFLAGLVDKAKTTVTSSIEDVKKILSDTVDAVAVLIITTCVIPILVFLLFIWVINLILGLQLPIFVPKVNISRRLKRQHTHES</sequence>
<keyword evidence="1" id="KW-0812">Transmembrane</keyword>
<proteinExistence type="predicted"/>
<feature type="transmembrane region" description="Helical" evidence="1">
    <location>
        <begin position="102"/>
        <end position="125"/>
    </location>
</feature>
<dbReference type="EMBL" id="JBHRZV010000025">
    <property type="protein sequence ID" value="MFC3927659.1"/>
    <property type="molecule type" value="Genomic_DNA"/>
</dbReference>
<comment type="caution">
    <text evidence="2">The sequence shown here is derived from an EMBL/GenBank/DDBJ whole genome shotgun (WGS) entry which is preliminary data.</text>
</comment>
<accession>A0ABV8CU55</accession>
<keyword evidence="1" id="KW-0472">Membrane</keyword>
<evidence type="ECO:0000256" key="1">
    <source>
        <dbReference type="SAM" id="Phobius"/>
    </source>
</evidence>
<keyword evidence="3" id="KW-1185">Reference proteome</keyword>
<feature type="transmembrane region" description="Helical" evidence="1">
    <location>
        <begin position="21"/>
        <end position="38"/>
    </location>
</feature>
<name>A0ABV8CU55_9STRE</name>
<gene>
    <name evidence="2" type="ORF">ACFORF_03340</name>
</gene>
<feature type="transmembrane region" description="Helical" evidence="1">
    <location>
        <begin position="137"/>
        <end position="156"/>
    </location>
</feature>
<reference evidence="3" key="1">
    <citation type="journal article" date="2019" name="Int. J. Syst. Evol. Microbiol.">
        <title>The Global Catalogue of Microorganisms (GCM) 10K type strain sequencing project: providing services to taxonomists for standard genome sequencing and annotation.</title>
        <authorList>
            <consortium name="The Broad Institute Genomics Platform"/>
            <consortium name="The Broad Institute Genome Sequencing Center for Infectious Disease"/>
            <person name="Wu L."/>
            <person name="Ma J."/>
        </authorList>
    </citation>
    <scope>NUCLEOTIDE SEQUENCE [LARGE SCALE GENOMIC DNA]</scope>
    <source>
        <strain evidence="3">CCUG 67170</strain>
    </source>
</reference>
<keyword evidence="1" id="KW-1133">Transmembrane helix</keyword>